<feature type="domain" description="DUF7904" evidence="4">
    <location>
        <begin position="1196"/>
        <end position="1295"/>
    </location>
</feature>
<accession>A0ABR1QBR7</accession>
<dbReference type="EMBL" id="JAQQWE010000005">
    <property type="protein sequence ID" value="KAK7951181.1"/>
    <property type="molecule type" value="Genomic_DNA"/>
</dbReference>
<feature type="compositionally biased region" description="Basic residues" evidence="1">
    <location>
        <begin position="906"/>
        <end position="916"/>
    </location>
</feature>
<dbReference type="SMART" id="SM00262">
    <property type="entry name" value="GEL"/>
    <property type="match status" value="2"/>
</dbReference>
<dbReference type="Pfam" id="PF00626">
    <property type="entry name" value="Gelsolin"/>
    <property type="match status" value="1"/>
</dbReference>
<feature type="region of interest" description="Disordered" evidence="1">
    <location>
        <begin position="107"/>
        <end position="666"/>
    </location>
</feature>
<keyword evidence="6" id="KW-1185">Reference proteome</keyword>
<feature type="compositionally biased region" description="Polar residues" evidence="1">
    <location>
        <begin position="186"/>
        <end position="220"/>
    </location>
</feature>
<feature type="compositionally biased region" description="Polar residues" evidence="1">
    <location>
        <begin position="107"/>
        <end position="117"/>
    </location>
</feature>
<reference evidence="5 6" key="1">
    <citation type="submission" date="2023-01" db="EMBL/GenBank/DDBJ databases">
        <title>Analysis of 21 Apiospora genomes using comparative genomics revels a genus with tremendous synthesis potential of carbohydrate active enzymes and secondary metabolites.</title>
        <authorList>
            <person name="Sorensen T."/>
        </authorList>
    </citation>
    <scope>NUCLEOTIDE SEQUENCE [LARGE SCALE GENOMIC DNA]</scope>
    <source>
        <strain evidence="5 6">CBS 24483</strain>
    </source>
</reference>
<dbReference type="RefSeq" id="XP_066699243.1">
    <property type="nucleotide sequence ID" value="XM_066843131.1"/>
</dbReference>
<dbReference type="InterPro" id="IPR029006">
    <property type="entry name" value="ADF-H/Gelsolin-like_dom_sf"/>
</dbReference>
<feature type="compositionally biased region" description="Polar residues" evidence="1">
    <location>
        <begin position="397"/>
        <end position="406"/>
    </location>
</feature>
<evidence type="ECO:0000256" key="1">
    <source>
        <dbReference type="SAM" id="MobiDB-lite"/>
    </source>
</evidence>
<dbReference type="Gene3D" id="3.40.20.10">
    <property type="entry name" value="Severin"/>
    <property type="match status" value="3"/>
</dbReference>
<dbReference type="Pfam" id="PF13254">
    <property type="entry name" value="DUF4045"/>
    <property type="match status" value="1"/>
</dbReference>
<evidence type="ECO:0000313" key="5">
    <source>
        <dbReference type="EMBL" id="KAK7951181.1"/>
    </source>
</evidence>
<evidence type="ECO:0000259" key="2">
    <source>
        <dbReference type="Pfam" id="PF00626"/>
    </source>
</evidence>
<feature type="compositionally biased region" description="Polar residues" evidence="1">
    <location>
        <begin position="727"/>
        <end position="744"/>
    </location>
</feature>
<dbReference type="GeneID" id="92076193"/>
<dbReference type="PANTHER" id="PTHR11977">
    <property type="entry name" value="VILLIN"/>
    <property type="match status" value="1"/>
</dbReference>
<feature type="region of interest" description="Disordered" evidence="1">
    <location>
        <begin position="722"/>
        <end position="1148"/>
    </location>
</feature>
<feature type="compositionally biased region" description="Basic and acidic residues" evidence="1">
    <location>
        <begin position="497"/>
        <end position="512"/>
    </location>
</feature>
<dbReference type="Pfam" id="PF25480">
    <property type="entry name" value="DUF7904"/>
    <property type="match status" value="1"/>
</dbReference>
<dbReference type="PANTHER" id="PTHR11977:SF133">
    <property type="entry name" value="DUF4045 DOMAIN-CONTAINING PROTEIN"/>
    <property type="match status" value="1"/>
</dbReference>
<feature type="compositionally biased region" description="Low complexity" evidence="1">
    <location>
        <begin position="439"/>
        <end position="456"/>
    </location>
</feature>
<feature type="compositionally biased region" description="Basic and acidic residues" evidence="1">
    <location>
        <begin position="457"/>
        <end position="468"/>
    </location>
</feature>
<comment type="caution">
    <text evidence="5">The sequence shown here is derived from an EMBL/GenBank/DDBJ whole genome shotgun (WGS) entry which is preliminary data.</text>
</comment>
<protein>
    <recommendedName>
        <fullName evidence="7">Gelsolin</fullName>
    </recommendedName>
</protein>
<feature type="domain" description="DUF4045" evidence="3">
    <location>
        <begin position="2"/>
        <end position="725"/>
    </location>
</feature>
<feature type="compositionally biased region" description="Polar residues" evidence="1">
    <location>
        <begin position="124"/>
        <end position="139"/>
    </location>
</feature>
<dbReference type="InterPro" id="IPR007123">
    <property type="entry name" value="Gelsolin-like_dom"/>
</dbReference>
<feature type="compositionally biased region" description="Basic and acidic residues" evidence="1">
    <location>
        <begin position="266"/>
        <end position="281"/>
    </location>
</feature>
<evidence type="ECO:0008006" key="7">
    <source>
        <dbReference type="Google" id="ProtNLM"/>
    </source>
</evidence>
<feature type="compositionally biased region" description="Polar residues" evidence="1">
    <location>
        <begin position="348"/>
        <end position="368"/>
    </location>
</feature>
<dbReference type="PRINTS" id="PR00597">
    <property type="entry name" value="GELSOLIN"/>
</dbReference>
<feature type="compositionally biased region" description="Low complexity" evidence="1">
    <location>
        <begin position="876"/>
        <end position="896"/>
    </location>
</feature>
<feature type="compositionally biased region" description="Polar residues" evidence="1">
    <location>
        <begin position="556"/>
        <end position="570"/>
    </location>
</feature>
<organism evidence="5 6">
    <name type="scientific">Apiospora aurea</name>
    <dbReference type="NCBI Taxonomy" id="335848"/>
    <lineage>
        <taxon>Eukaryota</taxon>
        <taxon>Fungi</taxon>
        <taxon>Dikarya</taxon>
        <taxon>Ascomycota</taxon>
        <taxon>Pezizomycotina</taxon>
        <taxon>Sordariomycetes</taxon>
        <taxon>Xylariomycetidae</taxon>
        <taxon>Amphisphaeriales</taxon>
        <taxon>Apiosporaceae</taxon>
        <taxon>Apiospora</taxon>
    </lineage>
</organism>
<dbReference type="InterPro" id="IPR057226">
    <property type="entry name" value="DUF7904"/>
</dbReference>
<feature type="compositionally biased region" description="Polar residues" evidence="1">
    <location>
        <begin position="797"/>
        <end position="818"/>
    </location>
</feature>
<evidence type="ECO:0000259" key="4">
    <source>
        <dbReference type="Pfam" id="PF25480"/>
    </source>
</evidence>
<feature type="domain" description="Gelsolin-like" evidence="2">
    <location>
        <begin position="1427"/>
        <end position="1486"/>
    </location>
</feature>
<gene>
    <name evidence="5" type="ORF">PG986_006909</name>
</gene>
<dbReference type="InterPro" id="IPR007122">
    <property type="entry name" value="Villin/Gelsolin"/>
</dbReference>
<feature type="compositionally biased region" description="Polar residues" evidence="1">
    <location>
        <begin position="477"/>
        <end position="496"/>
    </location>
</feature>
<sequence>MSEDVSKFLSQVRELGDRHAEEDEARSRELEEKILQDRKERQARRAVPNFRFGSRLRHYLQREWCFLRGQSGHDPAQRVVECPRFKGLGSIDANKSFVFSSSLERARSISPQKSSPVNTPPPSVQRTTTQGSERLNLESSPILEPPGSPQTPRDLPPLDSMFARGSFSTSPSKENESPFDGDNKQPAGNGSPTRNSTVRGLSWQQRRPQSQHSNRPQSRPLSVVAAENAARSGTALNDALQDPEAMSRDQIAQSLSSKDPAWFRQTADRGDNSEAYRKTQVEDDERTDMTSPRTQLPGMSRGISNEGISDERSPRPESLDLRRGSDSPLPLSAPQKLAPPESEEVAETGTNQEGEALMSSQLGRSSPMRSDKPASPTKGMGGFVQSAMMKRNDSISKRWSVQSPTGLQRADSVLSNRTGSDLPTPRARPKSMYMRETSTESFPRPTSRSTSRPTSSHGRDTSSYGRDETADDEPISSKVTNSLKLNTKPSPEPSESNAERPDTPSKTMDPRRWSPTKSSWLESALNKPDSPKPKLTSTPSNQPAWMAEIAKAKAQKATNPQSEVAKTPTVSHKHEVSIGGLTRHFAPGTASKPPTPVVVSHRTGGATPPILVGNTEAEPSGARDPKSPPLPATKPRSGTMPTRDFRGSLKSRQTPGGSFDASGNPEFKNVFGHLRKATTQNYVAPDELKNNITRGKAALNVTGGPKKTERVDEFKEAILAKKKEFQEVQSTGRGITRHTSNASENPIPEGLAKSLELARAKSVKSSAPGTSTPAEKPNPIPELLARRMSRIGHDRSGSVSDSLARKSSQAGLDTNQESPKPEPSARAVDDAHAAPTLQKEASTPGRLPGKIGGGLANRFNPALAGLLARGPPPMASGNSNNGGTTSQGSTPSTDSGEGSSGPKLTHLTKGRARGPKRNAPTTVPAPTVAQQKAPEATEPQKPSSPALGSTSPKESEKPMSPVADPKPDAKSPVDEPAISPGYMPRRKSIKIQEQLALFGGHRSPSPTKRPDESESSSQPASPRKLNAKRMSRFLDESNQDGNKSPQREALKSPLSEATPKPLFSKPSSPENKSPPLASPSRPLPDPIPSPKRGQEAGPELKSPPLDTRAAKPAPEPLDLDRESRGSPRPLPSPQVTSPVATSPAWSPTKLAMESSSALTDFFGTQRPKRDYRADAAELLMNRPSTSAPQIRTLDTQLFQLSPDGKKVPVRAGHERHLFEGEMYLCSHTFNNESGKTTCEVYFWAGCEVPGPVVEDVSIFVSQEARSLGGNLIKFRQGKETPEFLAALGGIVITQRGSSIKYDSLAPRILCGRRYMGQIVFDEVDFLSVSLCSGFPYLITTSGRCYLWKGKGSGVDELSCARLVGMDYALMGELEEVEDGREPDDFWALFEAGTAAKAGSADHWRLKPNYEKYCSRLFMSDEASKQQIVEVCPFSQSDLQPTGIYVLDAFFELYIIVGKRAQSQYASFHNALDFAQEYAILAAGMEDRPFVPISTVVLEGIPRDMKSVFRKWQDTDSPTLMPPPTRPGLRRGRSLRVMPLNQALQAMSE</sequence>
<feature type="compositionally biased region" description="Basic and acidic residues" evidence="1">
    <location>
        <begin position="309"/>
        <end position="325"/>
    </location>
</feature>
<evidence type="ECO:0000259" key="3">
    <source>
        <dbReference type="Pfam" id="PF13254"/>
    </source>
</evidence>
<dbReference type="InterPro" id="IPR025118">
    <property type="entry name" value="DUF4045"/>
</dbReference>
<dbReference type="SUPFAM" id="SSF55753">
    <property type="entry name" value="Actin depolymerizing proteins"/>
    <property type="match status" value="3"/>
</dbReference>
<feature type="compositionally biased region" description="Polar residues" evidence="1">
    <location>
        <begin position="763"/>
        <end position="773"/>
    </location>
</feature>
<evidence type="ECO:0000313" key="6">
    <source>
        <dbReference type="Proteomes" id="UP001391051"/>
    </source>
</evidence>
<feature type="compositionally biased region" description="Low complexity" evidence="1">
    <location>
        <begin position="1064"/>
        <end position="1080"/>
    </location>
</feature>
<name>A0ABR1QBR7_9PEZI</name>
<dbReference type="Proteomes" id="UP001391051">
    <property type="component" value="Unassembled WGS sequence"/>
</dbReference>
<feature type="compositionally biased region" description="Polar residues" evidence="1">
    <location>
        <begin position="940"/>
        <end position="952"/>
    </location>
</feature>
<feature type="compositionally biased region" description="Polar residues" evidence="1">
    <location>
        <begin position="1133"/>
        <end position="1145"/>
    </location>
</feature>
<proteinExistence type="predicted"/>